<dbReference type="Proteomes" id="UP001219934">
    <property type="component" value="Unassembled WGS sequence"/>
</dbReference>
<comment type="caution">
    <text evidence="2">The sequence shown here is derived from an EMBL/GenBank/DDBJ whole genome shotgun (WGS) entry which is preliminary data.</text>
</comment>
<dbReference type="PANTHER" id="PTHR36688:SF1">
    <property type="entry name" value="ENDONUCLEASE_EXONUCLEASE_PHOSPHATASE DOMAIN-CONTAINING PROTEIN"/>
    <property type="match status" value="1"/>
</dbReference>
<sequence length="319" mass="36219">MIHSRIEPVVDSQLPREQAGFRRGRSTVDQVTLLSQDIEDSFQDNEKAGVVYLDLTAAYDTVWHRGLHLKLLRTIPDRHMVKFIMEMLTNRSFVLQTSNGQRSRLRRLRNGVQQGSVLSLMLFNIYVHDLPDTTSRKYGYADDLAIMLRRPTGKAMEDGLNDDLGTLVAYFQRWRLQLNIGKTVAAAYHLSTREARRELELRVNNKRLEVKQAPKYLGVRLDRTLSFKQHLEEVKAKVTSRVALIRRLAGTTWGACAKTLRISTQALVFSAAEYCAPAWSRSPHAKVIEFGYGNDNESLIIKGFSELDLTVKLGSADGI</sequence>
<evidence type="ECO:0000313" key="3">
    <source>
        <dbReference type="Proteomes" id="UP001219934"/>
    </source>
</evidence>
<dbReference type="AlphaFoldDB" id="A0AAD6F5I9"/>
<dbReference type="InterPro" id="IPR043502">
    <property type="entry name" value="DNA/RNA_pol_sf"/>
</dbReference>
<proteinExistence type="predicted"/>
<dbReference type="Pfam" id="PF00078">
    <property type="entry name" value="RVT_1"/>
    <property type="match status" value="1"/>
</dbReference>
<dbReference type="SUPFAM" id="SSF56672">
    <property type="entry name" value="DNA/RNA polymerases"/>
    <property type="match status" value="1"/>
</dbReference>
<dbReference type="InterPro" id="IPR000477">
    <property type="entry name" value="RT_dom"/>
</dbReference>
<protein>
    <recommendedName>
        <fullName evidence="1">Reverse transcriptase domain-containing protein</fullName>
    </recommendedName>
</protein>
<feature type="domain" description="Reverse transcriptase" evidence="1">
    <location>
        <begin position="1"/>
        <end position="221"/>
    </location>
</feature>
<accession>A0AAD6F5I9</accession>
<organism evidence="2 3">
    <name type="scientific">Pogonophryne albipinna</name>
    <dbReference type="NCBI Taxonomy" id="1090488"/>
    <lineage>
        <taxon>Eukaryota</taxon>
        <taxon>Metazoa</taxon>
        <taxon>Chordata</taxon>
        <taxon>Craniata</taxon>
        <taxon>Vertebrata</taxon>
        <taxon>Euteleostomi</taxon>
        <taxon>Actinopterygii</taxon>
        <taxon>Neopterygii</taxon>
        <taxon>Teleostei</taxon>
        <taxon>Neoteleostei</taxon>
        <taxon>Acanthomorphata</taxon>
        <taxon>Eupercaria</taxon>
        <taxon>Perciformes</taxon>
        <taxon>Notothenioidei</taxon>
        <taxon>Pogonophryne</taxon>
    </lineage>
</organism>
<dbReference type="InterPro" id="IPR052560">
    <property type="entry name" value="RdDP_mobile_element"/>
</dbReference>
<dbReference type="PROSITE" id="PS50878">
    <property type="entry name" value="RT_POL"/>
    <property type="match status" value="1"/>
</dbReference>
<evidence type="ECO:0000313" key="2">
    <source>
        <dbReference type="EMBL" id="KAJ4921508.1"/>
    </source>
</evidence>
<reference evidence="2" key="1">
    <citation type="submission" date="2022-11" db="EMBL/GenBank/DDBJ databases">
        <title>Chromosome-level genome of Pogonophryne albipinna.</title>
        <authorList>
            <person name="Jo E."/>
        </authorList>
    </citation>
    <scope>NUCLEOTIDE SEQUENCE</scope>
    <source>
        <strain evidence="2">SGF0006</strain>
        <tissue evidence="2">Muscle</tissue>
    </source>
</reference>
<evidence type="ECO:0000259" key="1">
    <source>
        <dbReference type="PROSITE" id="PS50878"/>
    </source>
</evidence>
<dbReference type="CDD" id="cd01650">
    <property type="entry name" value="RT_nLTR_like"/>
    <property type="match status" value="1"/>
</dbReference>
<gene>
    <name evidence="2" type="ORF">JOQ06_021447</name>
</gene>
<dbReference type="PANTHER" id="PTHR36688">
    <property type="entry name" value="ENDO/EXONUCLEASE/PHOSPHATASE DOMAIN-CONTAINING PROTEIN"/>
    <property type="match status" value="1"/>
</dbReference>
<name>A0AAD6F5I9_9TELE</name>
<keyword evidence="3" id="KW-1185">Reference proteome</keyword>
<dbReference type="EMBL" id="JAPTMU010000118">
    <property type="protein sequence ID" value="KAJ4921508.1"/>
    <property type="molecule type" value="Genomic_DNA"/>
</dbReference>